<organism evidence="1 2">
    <name type="scientific">Zizania palustris</name>
    <name type="common">Northern wild rice</name>
    <dbReference type="NCBI Taxonomy" id="103762"/>
    <lineage>
        <taxon>Eukaryota</taxon>
        <taxon>Viridiplantae</taxon>
        <taxon>Streptophyta</taxon>
        <taxon>Embryophyta</taxon>
        <taxon>Tracheophyta</taxon>
        <taxon>Spermatophyta</taxon>
        <taxon>Magnoliopsida</taxon>
        <taxon>Liliopsida</taxon>
        <taxon>Poales</taxon>
        <taxon>Poaceae</taxon>
        <taxon>BOP clade</taxon>
        <taxon>Oryzoideae</taxon>
        <taxon>Oryzeae</taxon>
        <taxon>Zizaniinae</taxon>
        <taxon>Zizania</taxon>
    </lineage>
</organism>
<reference evidence="1" key="2">
    <citation type="submission" date="2021-02" db="EMBL/GenBank/DDBJ databases">
        <authorList>
            <person name="Kimball J.A."/>
            <person name="Haas M.W."/>
            <person name="Macchietto M."/>
            <person name="Kono T."/>
            <person name="Duquette J."/>
            <person name="Shao M."/>
        </authorList>
    </citation>
    <scope>NUCLEOTIDE SEQUENCE</scope>
    <source>
        <tissue evidence="1">Fresh leaf tissue</tissue>
    </source>
</reference>
<accession>A0A8J5X263</accession>
<proteinExistence type="predicted"/>
<gene>
    <name evidence="1" type="ORF">GUJ93_ZPchr0013g36556</name>
</gene>
<protein>
    <submittedName>
        <fullName evidence="1">Uncharacterized protein</fullName>
    </submittedName>
</protein>
<keyword evidence="2" id="KW-1185">Reference proteome</keyword>
<name>A0A8J5X263_ZIZPA</name>
<reference evidence="1" key="1">
    <citation type="journal article" date="2021" name="bioRxiv">
        <title>Whole Genome Assembly and Annotation of Northern Wild Rice, Zizania palustris L., Supports a Whole Genome Duplication in the Zizania Genus.</title>
        <authorList>
            <person name="Haas M."/>
            <person name="Kono T."/>
            <person name="Macchietto M."/>
            <person name="Millas R."/>
            <person name="McGilp L."/>
            <person name="Shao M."/>
            <person name="Duquette J."/>
            <person name="Hirsch C.N."/>
            <person name="Kimball J."/>
        </authorList>
    </citation>
    <scope>NUCLEOTIDE SEQUENCE</scope>
    <source>
        <tissue evidence="1">Fresh leaf tissue</tissue>
    </source>
</reference>
<sequence length="66" mass="7040">MEGIIVMEACPMCHGPIKPGHRYESLFTRMKIVIDSMDSNDGILAVVASSSGTKQAAASDQENDGK</sequence>
<dbReference type="AlphaFoldDB" id="A0A8J5X263"/>
<evidence type="ECO:0000313" key="1">
    <source>
        <dbReference type="EMBL" id="KAG8100521.1"/>
    </source>
</evidence>
<dbReference type="Proteomes" id="UP000729402">
    <property type="component" value="Unassembled WGS sequence"/>
</dbReference>
<evidence type="ECO:0000313" key="2">
    <source>
        <dbReference type="Proteomes" id="UP000729402"/>
    </source>
</evidence>
<comment type="caution">
    <text evidence="1">The sequence shown here is derived from an EMBL/GenBank/DDBJ whole genome shotgun (WGS) entry which is preliminary data.</text>
</comment>
<dbReference type="EMBL" id="JAAALK010000079">
    <property type="protein sequence ID" value="KAG8100521.1"/>
    <property type="molecule type" value="Genomic_DNA"/>
</dbReference>